<dbReference type="PANTHER" id="PTHR30505">
    <property type="entry name" value="FRUCTOSE-LIKE PERMEASE"/>
    <property type="match status" value="1"/>
</dbReference>
<dbReference type="GO" id="GO:0005886">
    <property type="term" value="C:plasma membrane"/>
    <property type="evidence" value="ECO:0007669"/>
    <property type="project" value="TreeGrafter"/>
</dbReference>
<accession>A0A7H0I878</accession>
<evidence type="ECO:0000256" key="4">
    <source>
        <dbReference type="SAM" id="Phobius"/>
    </source>
</evidence>
<evidence type="ECO:0000256" key="3">
    <source>
        <dbReference type="ARBA" id="ARBA00022683"/>
    </source>
</evidence>
<feature type="transmembrane region" description="Helical" evidence="4">
    <location>
        <begin position="50"/>
        <end position="70"/>
    </location>
</feature>
<dbReference type="GO" id="GO:0009401">
    <property type="term" value="P:phosphoenolpyruvate-dependent sugar phosphotransferase system"/>
    <property type="evidence" value="ECO:0007669"/>
    <property type="project" value="UniProtKB-KW"/>
</dbReference>
<proteinExistence type="predicted"/>
<evidence type="ECO:0000313" key="6">
    <source>
        <dbReference type="Proteomes" id="UP000516052"/>
    </source>
</evidence>
<sequence>MPFALADPLRVIPASMAGGAVTGALVMILGPTSKAPYGGAFALGDTGKPLLFLLAIAGGVVITVLLTVALKSLRLTAPAAVGEKVLAA</sequence>
<keyword evidence="6" id="KW-1185">Reference proteome</keyword>
<dbReference type="EMBL" id="CP060828">
    <property type="protein sequence ID" value="QNP68994.1"/>
    <property type="molecule type" value="Genomic_DNA"/>
</dbReference>
<organism evidence="5 6">
    <name type="scientific">Streptomyces roseirectus</name>
    <dbReference type="NCBI Taxonomy" id="2768066"/>
    <lineage>
        <taxon>Bacteria</taxon>
        <taxon>Bacillati</taxon>
        <taxon>Actinomycetota</taxon>
        <taxon>Actinomycetes</taxon>
        <taxon>Kitasatosporales</taxon>
        <taxon>Streptomycetaceae</taxon>
        <taxon>Streptomyces</taxon>
    </lineage>
</organism>
<dbReference type="PANTHER" id="PTHR30505:SF0">
    <property type="entry name" value="FRUCTOSE-LIKE PTS SYSTEM EIIBC COMPONENT-RELATED"/>
    <property type="match status" value="1"/>
</dbReference>
<gene>
    <name evidence="5" type="ORF">IAG44_05705</name>
</gene>
<keyword evidence="3" id="KW-0598">Phosphotransferase system</keyword>
<dbReference type="InterPro" id="IPR050864">
    <property type="entry name" value="Bacterial_PTS_Sugar_Transport"/>
</dbReference>
<dbReference type="KEGG" id="sroi:IAG44_05705"/>
<reference evidence="5 6" key="1">
    <citation type="submission" date="2020-08" db="EMBL/GenBank/DDBJ databases">
        <title>A novel species.</title>
        <authorList>
            <person name="Gao J."/>
        </authorList>
    </citation>
    <scope>NUCLEOTIDE SEQUENCE [LARGE SCALE GENOMIC DNA]</scope>
    <source>
        <strain evidence="5 6">CRXT-G-22</strain>
    </source>
</reference>
<dbReference type="GO" id="GO:0090563">
    <property type="term" value="F:protein-phosphocysteine-sugar phosphotransferase activity"/>
    <property type="evidence" value="ECO:0007669"/>
    <property type="project" value="TreeGrafter"/>
</dbReference>
<keyword evidence="4" id="KW-1133">Transmembrane helix</keyword>
<evidence type="ECO:0000256" key="2">
    <source>
        <dbReference type="ARBA" id="ARBA00022597"/>
    </source>
</evidence>
<keyword evidence="2" id="KW-0762">Sugar transport</keyword>
<name>A0A7H0I878_9ACTN</name>
<evidence type="ECO:0000313" key="5">
    <source>
        <dbReference type="EMBL" id="QNP68994.1"/>
    </source>
</evidence>
<dbReference type="RefSeq" id="WP_187746033.1">
    <property type="nucleotide sequence ID" value="NZ_CP060828.1"/>
</dbReference>
<feature type="transmembrane region" description="Helical" evidence="4">
    <location>
        <begin position="12"/>
        <end position="30"/>
    </location>
</feature>
<keyword evidence="4" id="KW-0472">Membrane</keyword>
<keyword evidence="1" id="KW-0813">Transport</keyword>
<protein>
    <submittedName>
        <fullName evidence="5">Uncharacterized protein</fullName>
    </submittedName>
</protein>
<dbReference type="Proteomes" id="UP000516052">
    <property type="component" value="Chromosome"/>
</dbReference>
<evidence type="ECO:0000256" key="1">
    <source>
        <dbReference type="ARBA" id="ARBA00022448"/>
    </source>
</evidence>
<dbReference type="AlphaFoldDB" id="A0A7H0I878"/>
<keyword evidence="4" id="KW-0812">Transmembrane</keyword>